<dbReference type="SMART" id="SM00116">
    <property type="entry name" value="CBS"/>
    <property type="match status" value="2"/>
</dbReference>
<keyword evidence="5" id="KW-1185">Reference proteome</keyword>
<feature type="domain" description="CBS" evidence="3">
    <location>
        <begin position="103"/>
        <end position="159"/>
    </location>
</feature>
<dbReference type="EMBL" id="CP000159">
    <property type="protein sequence ID" value="ABC44452.1"/>
    <property type="molecule type" value="Genomic_DNA"/>
</dbReference>
<dbReference type="AlphaFoldDB" id="Q2RZM5"/>
<evidence type="ECO:0000313" key="5">
    <source>
        <dbReference type="Proteomes" id="UP000008674"/>
    </source>
</evidence>
<dbReference type="InterPro" id="IPR000644">
    <property type="entry name" value="CBS_dom"/>
</dbReference>
<organism evidence="4 5">
    <name type="scientific">Salinibacter ruber (strain DSM 13855 / M31)</name>
    <dbReference type="NCBI Taxonomy" id="309807"/>
    <lineage>
        <taxon>Bacteria</taxon>
        <taxon>Pseudomonadati</taxon>
        <taxon>Rhodothermota</taxon>
        <taxon>Rhodothermia</taxon>
        <taxon>Rhodothermales</taxon>
        <taxon>Salinibacteraceae</taxon>
        <taxon>Salinibacter</taxon>
    </lineage>
</organism>
<dbReference type="InterPro" id="IPR051257">
    <property type="entry name" value="Diverse_CBS-Domain"/>
</dbReference>
<evidence type="ECO:0000256" key="1">
    <source>
        <dbReference type="ARBA" id="ARBA00023122"/>
    </source>
</evidence>
<dbReference type="SUPFAM" id="SSF54631">
    <property type="entry name" value="CBS-domain pair"/>
    <property type="match status" value="1"/>
</dbReference>
<feature type="domain" description="CBS" evidence="3">
    <location>
        <begin position="36"/>
        <end position="94"/>
    </location>
</feature>
<dbReference type="InterPro" id="IPR046342">
    <property type="entry name" value="CBS_dom_sf"/>
</dbReference>
<keyword evidence="1 2" id="KW-0129">CBS domain</keyword>
<dbReference type="STRING" id="309807.SRU_2508"/>
<accession>Q2RZM5</accession>
<dbReference type="PANTHER" id="PTHR43080:SF2">
    <property type="entry name" value="CBS DOMAIN-CONTAINING PROTEIN"/>
    <property type="match status" value="1"/>
</dbReference>
<sequence length="175" mass="19532">MVWPNSYTSSNALPAMDERELVETRVRDVLRTKGTLQQNGDVLTATPTDTVYECIDAMVDRGIGSIVITEDDEMVGIFTERDYMRDIALKGRSSPETEVQEVMTEDVVTAEAEDQLRDCLDRMNDLQCRHLPVVDDEGNLADIISMRDCAKQVAESAESGATQLVNYVTGQYSTR</sequence>
<evidence type="ECO:0000259" key="3">
    <source>
        <dbReference type="PROSITE" id="PS51371"/>
    </source>
</evidence>
<evidence type="ECO:0000256" key="2">
    <source>
        <dbReference type="PROSITE-ProRule" id="PRU00703"/>
    </source>
</evidence>
<dbReference type="Gene3D" id="3.10.580.10">
    <property type="entry name" value="CBS-domain"/>
    <property type="match status" value="1"/>
</dbReference>
<dbReference type="KEGG" id="sru:SRU_2508"/>
<dbReference type="HOGENOM" id="CLU_040681_3_2_10"/>
<gene>
    <name evidence="4" type="ordered locus">SRU_2508</name>
</gene>
<dbReference type="InterPro" id="IPR044725">
    <property type="entry name" value="CBSX3_CBS_dom"/>
</dbReference>
<protein>
    <submittedName>
        <fullName evidence="4">CBS domain pair protein</fullName>
    </submittedName>
</protein>
<dbReference type="EnsemblBacteria" id="ABC44452">
    <property type="protein sequence ID" value="ABC44452"/>
    <property type="gene ID" value="SRU_2508"/>
</dbReference>
<name>Q2RZM5_SALRD</name>
<dbReference type="eggNOG" id="COG0517">
    <property type="taxonomic scope" value="Bacteria"/>
</dbReference>
<evidence type="ECO:0000313" key="4">
    <source>
        <dbReference type="EMBL" id="ABC44452.1"/>
    </source>
</evidence>
<dbReference type="PANTHER" id="PTHR43080">
    <property type="entry name" value="CBS DOMAIN-CONTAINING PROTEIN CBSX3, MITOCHONDRIAL"/>
    <property type="match status" value="1"/>
</dbReference>
<dbReference type="Proteomes" id="UP000008674">
    <property type="component" value="Chromosome"/>
</dbReference>
<dbReference type="Pfam" id="PF00571">
    <property type="entry name" value="CBS"/>
    <property type="match status" value="2"/>
</dbReference>
<dbReference type="CDD" id="cd04623">
    <property type="entry name" value="CBS_pair_bac_euk"/>
    <property type="match status" value="1"/>
</dbReference>
<dbReference type="PROSITE" id="PS51371">
    <property type="entry name" value="CBS"/>
    <property type="match status" value="2"/>
</dbReference>
<reference evidence="4 5" key="1">
    <citation type="journal article" date="2005" name="Proc. Natl. Acad. Sci. U.S.A.">
        <title>The genome of Salinibacter ruber: convergence and gene exchange among hyperhalophilic bacteria and archaea.</title>
        <authorList>
            <person name="Mongodin E.F."/>
            <person name="Nelson K.E."/>
            <person name="Daugherty S."/>
            <person name="Deboy R.T."/>
            <person name="Wister J."/>
            <person name="Khouri H."/>
            <person name="Weidman J."/>
            <person name="Walsh D.A."/>
            <person name="Papke R.T."/>
            <person name="Sanchez Perez G."/>
            <person name="Sharma A.K."/>
            <person name="Nesbo C.L."/>
            <person name="MacLeod D."/>
            <person name="Bapteste E."/>
            <person name="Doolittle W.F."/>
            <person name="Charlebois R.L."/>
            <person name="Legault B."/>
            <person name="Rodriguez-Valera F."/>
        </authorList>
    </citation>
    <scope>NUCLEOTIDE SEQUENCE [LARGE SCALE GENOMIC DNA]</scope>
    <source>
        <strain evidence="5">DSM 13855 / CECT 5946 / M31</strain>
    </source>
</reference>
<dbReference type="OrthoDB" id="9802114at2"/>
<proteinExistence type="predicted"/>